<accession>A0A7R8Z8W1</accession>
<gene>
    <name evidence="2" type="ORF">TDIB3V08_LOCUS2685</name>
</gene>
<evidence type="ECO:0000313" key="2">
    <source>
        <dbReference type="EMBL" id="CAD7196334.1"/>
    </source>
</evidence>
<reference evidence="2" key="1">
    <citation type="submission" date="2020-11" db="EMBL/GenBank/DDBJ databases">
        <authorList>
            <person name="Tran Van P."/>
        </authorList>
    </citation>
    <scope>NUCLEOTIDE SEQUENCE</scope>
</reference>
<name>A0A7R8Z8W1_TIMDO</name>
<dbReference type="EMBL" id="OA565116">
    <property type="protein sequence ID" value="CAD7196334.1"/>
    <property type="molecule type" value="Genomic_DNA"/>
</dbReference>
<evidence type="ECO:0000256" key="1">
    <source>
        <dbReference type="SAM" id="MobiDB-lite"/>
    </source>
</evidence>
<feature type="region of interest" description="Disordered" evidence="1">
    <location>
        <begin position="194"/>
        <end position="240"/>
    </location>
</feature>
<sequence length="308" mass="35205">MMVELEKVNPHLREGRVENHLGKTTPSSPDRDSNLDLPVLSSRAQQYKRVSQLRHRGGLQVLKKLMTKTAENIEQLTGRNNSWTKYRNTRLPYRYWCPPRLIPSSARESLELARAATTIGTSVTITQCDHRRTYVIIERSAPCVGNCSCAVLSRRARPCLVITHARTYTHKTKQRAKRTGTLYSRMGKRRLSRLGKVIVRSSDAPRKYPGTSREPSSRPLGQQPGDSDHYTTRPVPSDECEDEYRGGYGFLHRMMLKVVDEKDNTREKEEGGRDVNKQLCSHVDCVTSELNNIQIPHMAPHMHIYQLS</sequence>
<dbReference type="AlphaFoldDB" id="A0A7R8Z8W1"/>
<organism evidence="2">
    <name type="scientific">Timema douglasi</name>
    <name type="common">Walking stick</name>
    <dbReference type="NCBI Taxonomy" id="61478"/>
    <lineage>
        <taxon>Eukaryota</taxon>
        <taxon>Metazoa</taxon>
        <taxon>Ecdysozoa</taxon>
        <taxon>Arthropoda</taxon>
        <taxon>Hexapoda</taxon>
        <taxon>Insecta</taxon>
        <taxon>Pterygota</taxon>
        <taxon>Neoptera</taxon>
        <taxon>Polyneoptera</taxon>
        <taxon>Phasmatodea</taxon>
        <taxon>Timematodea</taxon>
        <taxon>Timematoidea</taxon>
        <taxon>Timematidae</taxon>
        <taxon>Timema</taxon>
    </lineage>
</organism>
<feature type="region of interest" description="Disordered" evidence="1">
    <location>
        <begin position="1"/>
        <end position="35"/>
    </location>
</feature>
<feature type="compositionally biased region" description="Basic and acidic residues" evidence="1">
    <location>
        <begin position="1"/>
        <end position="21"/>
    </location>
</feature>
<proteinExistence type="predicted"/>
<protein>
    <submittedName>
        <fullName evidence="2">Uncharacterized protein</fullName>
    </submittedName>
</protein>